<evidence type="ECO:0000256" key="2">
    <source>
        <dbReference type="ARBA" id="ARBA00022475"/>
    </source>
</evidence>
<keyword evidence="2" id="KW-1003">Cell membrane</keyword>
<feature type="transmembrane region" description="Helical" evidence="6">
    <location>
        <begin position="167"/>
        <end position="189"/>
    </location>
</feature>
<feature type="transmembrane region" description="Helical" evidence="6">
    <location>
        <begin position="136"/>
        <end position="155"/>
    </location>
</feature>
<evidence type="ECO:0000313" key="7">
    <source>
        <dbReference type="EMBL" id="SER57404.1"/>
    </source>
</evidence>
<dbReference type="GO" id="GO:0005886">
    <property type="term" value="C:plasma membrane"/>
    <property type="evidence" value="ECO:0007669"/>
    <property type="project" value="UniProtKB-SubCell"/>
</dbReference>
<proteinExistence type="predicted"/>
<keyword evidence="5 6" id="KW-0472">Membrane</keyword>
<organism evidence="7 8">
    <name type="scientific">Salipaludibacillus aurantiacus</name>
    <dbReference type="NCBI Taxonomy" id="1601833"/>
    <lineage>
        <taxon>Bacteria</taxon>
        <taxon>Bacillati</taxon>
        <taxon>Bacillota</taxon>
        <taxon>Bacilli</taxon>
        <taxon>Bacillales</taxon>
        <taxon>Bacillaceae</taxon>
    </lineage>
</organism>
<feature type="transmembrane region" description="Helical" evidence="6">
    <location>
        <begin position="60"/>
        <end position="79"/>
    </location>
</feature>
<feature type="transmembrane region" description="Helical" evidence="6">
    <location>
        <begin position="201"/>
        <end position="222"/>
    </location>
</feature>
<dbReference type="Pfam" id="PF09678">
    <property type="entry name" value="Caa3_CtaG"/>
    <property type="match status" value="1"/>
</dbReference>
<dbReference type="EMBL" id="FOGT01000002">
    <property type="protein sequence ID" value="SER57404.1"/>
    <property type="molecule type" value="Genomic_DNA"/>
</dbReference>
<keyword evidence="4 6" id="KW-1133">Transmembrane helix</keyword>
<keyword evidence="3 6" id="KW-0812">Transmembrane</keyword>
<comment type="subcellular location">
    <subcellularLocation>
        <location evidence="1">Cell membrane</location>
        <topology evidence="1">Multi-pass membrane protein</topology>
    </subcellularLocation>
</comment>
<accession>A0A1H9QAC5</accession>
<dbReference type="OrthoDB" id="5024156at2"/>
<dbReference type="RefSeq" id="WP_093047449.1">
    <property type="nucleotide sequence ID" value="NZ_FOGT01000002.1"/>
</dbReference>
<evidence type="ECO:0000256" key="5">
    <source>
        <dbReference type="ARBA" id="ARBA00023136"/>
    </source>
</evidence>
<evidence type="ECO:0000313" key="8">
    <source>
        <dbReference type="Proteomes" id="UP000198571"/>
    </source>
</evidence>
<dbReference type="Proteomes" id="UP000198571">
    <property type="component" value="Unassembled WGS sequence"/>
</dbReference>
<sequence>MIVLNHSQPHGHSHSTAFFDVAGLGPQLILAFPFAVALVIYLFAAATVKKKGKSWQGYRVVLFTIGAGCALAAVIGPLAEWAHANFTVHMLGHLLLGMLAPLLMVLAAPVTLLLRAMPVKWGRRLTKVLKSLPARIVTDPAVASLLNIGGLWILYTTELYAAMHDDVLLHLFIHMHVFLAGYVFTASMISIDPMPHRTAYLYRAIVLVLALAGHQILSKFIYANPPAGVPRAEAEAGGQLMFYGGDAVDVFIIFMLCLQWYRAARPRGKMSQKTSAGQFTPAAD</sequence>
<name>A0A1H9QAC5_9BACI</name>
<feature type="transmembrane region" description="Helical" evidence="6">
    <location>
        <begin position="91"/>
        <end position="115"/>
    </location>
</feature>
<evidence type="ECO:0000256" key="6">
    <source>
        <dbReference type="SAM" id="Phobius"/>
    </source>
</evidence>
<dbReference type="STRING" id="1601833.SAMN05518684_102112"/>
<feature type="transmembrane region" description="Helical" evidence="6">
    <location>
        <begin position="28"/>
        <end position="48"/>
    </location>
</feature>
<dbReference type="InterPro" id="IPR019108">
    <property type="entry name" value="Caa3_assmbl_CtaG-rel"/>
</dbReference>
<evidence type="ECO:0000256" key="4">
    <source>
        <dbReference type="ARBA" id="ARBA00022989"/>
    </source>
</evidence>
<protein>
    <submittedName>
        <fullName evidence="7">Putative membrane protein</fullName>
    </submittedName>
</protein>
<dbReference type="AlphaFoldDB" id="A0A1H9QAC5"/>
<evidence type="ECO:0000256" key="1">
    <source>
        <dbReference type="ARBA" id="ARBA00004651"/>
    </source>
</evidence>
<evidence type="ECO:0000256" key="3">
    <source>
        <dbReference type="ARBA" id="ARBA00022692"/>
    </source>
</evidence>
<feature type="transmembrane region" description="Helical" evidence="6">
    <location>
        <begin position="242"/>
        <end position="261"/>
    </location>
</feature>
<keyword evidence="8" id="KW-1185">Reference proteome</keyword>
<gene>
    <name evidence="7" type="ORF">SAMN05518684_102112</name>
</gene>
<reference evidence="8" key="1">
    <citation type="submission" date="2016-10" db="EMBL/GenBank/DDBJ databases">
        <authorList>
            <person name="Varghese N."/>
            <person name="Submissions S."/>
        </authorList>
    </citation>
    <scope>NUCLEOTIDE SEQUENCE [LARGE SCALE GENOMIC DNA]</scope>
    <source>
        <strain evidence="8">S9</strain>
    </source>
</reference>